<organism evidence="2 3">
    <name type="scientific">Helicobacter apodemus</name>
    <dbReference type="NCBI Taxonomy" id="135569"/>
    <lineage>
        <taxon>Bacteria</taxon>
        <taxon>Pseudomonadati</taxon>
        <taxon>Campylobacterota</taxon>
        <taxon>Epsilonproteobacteria</taxon>
        <taxon>Campylobacterales</taxon>
        <taxon>Helicobacteraceae</taxon>
        <taxon>Helicobacter</taxon>
    </lineage>
</organism>
<dbReference type="KEGG" id="had:CDV25_02505"/>
<dbReference type="Proteomes" id="UP000244890">
    <property type="component" value="Chromosome"/>
</dbReference>
<dbReference type="EMBL" id="CP021886">
    <property type="protein sequence ID" value="AWI33753.1"/>
    <property type="molecule type" value="Genomic_DNA"/>
</dbReference>
<sequence length="187" mass="20928">MKKVSLIAFSSICFLLLNACSQKPNLALNVNVNQSCKEPIVFYQFDYIAKGEFNHLNFEESTIKSLLKTALETSGCFKEEAILDDNVYSLEVLFGSINNQKTQGNFLSSNSHNETIIEVKLAFHNPNETRIFSGKSTLEKQNTKYLSIGKSATLTSNQIQQTLTNAINVSVNEAIQSFWGKSLKPFK</sequence>
<evidence type="ECO:0008006" key="4">
    <source>
        <dbReference type="Google" id="ProtNLM"/>
    </source>
</evidence>
<dbReference type="OrthoDB" id="5323720at2"/>
<gene>
    <name evidence="2" type="ORF">CDV25_02505</name>
</gene>
<dbReference type="AlphaFoldDB" id="A0A2U8FC65"/>
<keyword evidence="1" id="KW-0732">Signal</keyword>
<evidence type="ECO:0000256" key="1">
    <source>
        <dbReference type="SAM" id="SignalP"/>
    </source>
</evidence>
<feature type="chain" id="PRO_5015918511" description="Lipoprotein" evidence="1">
    <location>
        <begin position="20"/>
        <end position="187"/>
    </location>
</feature>
<proteinExistence type="predicted"/>
<protein>
    <recommendedName>
        <fullName evidence="4">Lipoprotein</fullName>
    </recommendedName>
</protein>
<evidence type="ECO:0000313" key="2">
    <source>
        <dbReference type="EMBL" id="AWI33753.1"/>
    </source>
</evidence>
<reference evidence="2 3" key="1">
    <citation type="submission" date="2017-06" db="EMBL/GenBank/DDBJ databases">
        <title>Complete genome of Helicobacter apodemus.</title>
        <authorList>
            <person name="Cho S."/>
        </authorList>
    </citation>
    <scope>NUCLEOTIDE SEQUENCE [LARGE SCALE GENOMIC DNA]</scope>
    <source>
        <strain evidence="3">SNUVETPUB-15-01</strain>
    </source>
</reference>
<name>A0A2U8FC65_9HELI</name>
<dbReference type="RefSeq" id="WP_108910634.1">
    <property type="nucleotide sequence ID" value="NZ_CP021886.1"/>
</dbReference>
<feature type="signal peptide" evidence="1">
    <location>
        <begin position="1"/>
        <end position="19"/>
    </location>
</feature>
<accession>A0A2U8FC65</accession>
<evidence type="ECO:0000313" key="3">
    <source>
        <dbReference type="Proteomes" id="UP000244890"/>
    </source>
</evidence>